<gene>
    <name evidence="3" type="ORF">DPMN_066396</name>
</gene>
<dbReference type="Gene3D" id="2.60.40.10">
    <property type="entry name" value="Immunoglobulins"/>
    <property type="match status" value="1"/>
</dbReference>
<reference evidence="3" key="1">
    <citation type="journal article" date="2019" name="bioRxiv">
        <title>The Genome of the Zebra Mussel, Dreissena polymorpha: A Resource for Invasive Species Research.</title>
        <authorList>
            <person name="McCartney M.A."/>
            <person name="Auch B."/>
            <person name="Kono T."/>
            <person name="Mallez S."/>
            <person name="Zhang Y."/>
            <person name="Obille A."/>
            <person name="Becker A."/>
            <person name="Abrahante J.E."/>
            <person name="Garbe J."/>
            <person name="Badalamenti J.P."/>
            <person name="Herman A."/>
            <person name="Mangelson H."/>
            <person name="Liachko I."/>
            <person name="Sullivan S."/>
            <person name="Sone E.D."/>
            <person name="Koren S."/>
            <person name="Silverstein K.A.T."/>
            <person name="Beckman K.B."/>
            <person name="Gohl D.M."/>
        </authorList>
    </citation>
    <scope>NUCLEOTIDE SEQUENCE</scope>
    <source>
        <strain evidence="3">Duluth1</strain>
        <tissue evidence="3">Whole animal</tissue>
    </source>
</reference>
<name>A0A9D3YW91_DREPO</name>
<dbReference type="InterPro" id="IPR013162">
    <property type="entry name" value="CD80_C2-set"/>
</dbReference>
<dbReference type="AlphaFoldDB" id="A0A9D3YW91"/>
<reference evidence="3" key="2">
    <citation type="submission" date="2020-11" db="EMBL/GenBank/DDBJ databases">
        <authorList>
            <person name="McCartney M.A."/>
            <person name="Auch B."/>
            <person name="Kono T."/>
            <person name="Mallez S."/>
            <person name="Becker A."/>
            <person name="Gohl D.M."/>
            <person name="Silverstein K.A.T."/>
            <person name="Koren S."/>
            <person name="Bechman K.B."/>
            <person name="Herman A."/>
            <person name="Abrahante J.E."/>
            <person name="Garbe J."/>
        </authorList>
    </citation>
    <scope>NUCLEOTIDE SEQUENCE</scope>
    <source>
        <strain evidence="3">Duluth1</strain>
        <tissue evidence="3">Whole animal</tissue>
    </source>
</reference>
<accession>A0A9D3YW91</accession>
<protein>
    <recommendedName>
        <fullName evidence="2">CD80-like immunoglobulin C2-set domain-containing protein</fullName>
    </recommendedName>
</protein>
<dbReference type="EMBL" id="JAIWYP010000014">
    <property type="protein sequence ID" value="KAH3707004.1"/>
    <property type="molecule type" value="Genomic_DNA"/>
</dbReference>
<feature type="domain" description="CD80-like immunoglobulin C2-set" evidence="2">
    <location>
        <begin position="4"/>
        <end position="48"/>
    </location>
</feature>
<dbReference type="Proteomes" id="UP000828390">
    <property type="component" value="Unassembled WGS sequence"/>
</dbReference>
<comment type="caution">
    <text evidence="3">The sequence shown here is derived from an EMBL/GenBank/DDBJ whole genome shotgun (WGS) entry which is preliminary data.</text>
</comment>
<evidence type="ECO:0000259" key="2">
    <source>
        <dbReference type="Pfam" id="PF08205"/>
    </source>
</evidence>
<proteinExistence type="predicted"/>
<sequence length="85" mass="9509">MTTEFTCSSDFGQPAPDIHWVIDNGRNETSENIDITRSSSVVTTTMNLNSDDLNVTNSSSAIAQNITISTLTFTPYHLYQNMRLY</sequence>
<dbReference type="Pfam" id="PF08205">
    <property type="entry name" value="C2-set_2"/>
    <property type="match status" value="1"/>
</dbReference>
<dbReference type="InterPro" id="IPR013783">
    <property type="entry name" value="Ig-like_fold"/>
</dbReference>
<organism evidence="3 4">
    <name type="scientific">Dreissena polymorpha</name>
    <name type="common">Zebra mussel</name>
    <name type="synonym">Mytilus polymorpha</name>
    <dbReference type="NCBI Taxonomy" id="45954"/>
    <lineage>
        <taxon>Eukaryota</taxon>
        <taxon>Metazoa</taxon>
        <taxon>Spiralia</taxon>
        <taxon>Lophotrochozoa</taxon>
        <taxon>Mollusca</taxon>
        <taxon>Bivalvia</taxon>
        <taxon>Autobranchia</taxon>
        <taxon>Heteroconchia</taxon>
        <taxon>Euheterodonta</taxon>
        <taxon>Imparidentia</taxon>
        <taxon>Neoheterodontei</taxon>
        <taxon>Myida</taxon>
        <taxon>Dreissenoidea</taxon>
        <taxon>Dreissenidae</taxon>
        <taxon>Dreissena</taxon>
    </lineage>
</organism>
<evidence type="ECO:0000313" key="4">
    <source>
        <dbReference type="Proteomes" id="UP000828390"/>
    </source>
</evidence>
<evidence type="ECO:0000313" key="3">
    <source>
        <dbReference type="EMBL" id="KAH3707004.1"/>
    </source>
</evidence>
<keyword evidence="1" id="KW-1015">Disulfide bond</keyword>
<evidence type="ECO:0000256" key="1">
    <source>
        <dbReference type="ARBA" id="ARBA00023157"/>
    </source>
</evidence>
<keyword evidence="4" id="KW-1185">Reference proteome</keyword>